<gene>
    <name evidence="1" type="ORF">SDC9_187188</name>
</gene>
<evidence type="ECO:0000313" key="1">
    <source>
        <dbReference type="EMBL" id="MPN39660.1"/>
    </source>
</evidence>
<proteinExistence type="predicted"/>
<organism evidence="1">
    <name type="scientific">bioreactor metagenome</name>
    <dbReference type="NCBI Taxonomy" id="1076179"/>
    <lineage>
        <taxon>unclassified sequences</taxon>
        <taxon>metagenomes</taxon>
        <taxon>ecological metagenomes</taxon>
    </lineage>
</organism>
<dbReference type="EMBL" id="VSSQ01095597">
    <property type="protein sequence ID" value="MPN39660.1"/>
    <property type="molecule type" value="Genomic_DNA"/>
</dbReference>
<name>A0A645HLK0_9ZZZZ</name>
<accession>A0A645HLK0</accession>
<sequence length="118" mass="13258">MRKPLLEYLMRLAAEGDPTAEAIFRQIGEYLAVTFEETEWMLAPKSKQRVLFGRFVKHKRCAELLQEGANERNPVRFVAGDGNLAYTPLMLDLKQDPVHTVAQFGQAVGAAYFAASQL</sequence>
<reference evidence="1" key="1">
    <citation type="submission" date="2019-08" db="EMBL/GenBank/DDBJ databases">
        <authorList>
            <person name="Kucharzyk K."/>
            <person name="Murdoch R.W."/>
            <person name="Higgins S."/>
            <person name="Loffler F."/>
        </authorList>
    </citation>
    <scope>NUCLEOTIDE SEQUENCE</scope>
</reference>
<comment type="caution">
    <text evidence="1">The sequence shown here is derived from an EMBL/GenBank/DDBJ whole genome shotgun (WGS) entry which is preliminary data.</text>
</comment>
<protein>
    <submittedName>
        <fullName evidence="1">Uncharacterized protein</fullName>
    </submittedName>
</protein>
<dbReference type="AlphaFoldDB" id="A0A645HLK0"/>